<dbReference type="HOGENOM" id="CLU_2045850_0_0_7"/>
<evidence type="ECO:0000313" key="2">
    <source>
        <dbReference type="Proteomes" id="UP000002601"/>
    </source>
</evidence>
<evidence type="ECO:0000313" key="1">
    <source>
        <dbReference type="EMBL" id="ACS80277.1"/>
    </source>
</evidence>
<dbReference type="STRING" id="526222.Desal_2221"/>
<accession>C6BWJ7</accession>
<proteinExistence type="predicted"/>
<dbReference type="RefSeq" id="WP_015852093.1">
    <property type="nucleotide sequence ID" value="NC_012881.1"/>
</dbReference>
<gene>
    <name evidence="1" type="ordered locus">Desal_2221</name>
</gene>
<dbReference type="KEGG" id="dsa:Desal_2221"/>
<dbReference type="AlphaFoldDB" id="C6BWJ7"/>
<organism evidence="1 2">
    <name type="scientific">Maridesulfovibrio salexigens (strain ATCC 14822 / DSM 2638 / NCIMB 8403 / VKM B-1763)</name>
    <name type="common">Desulfovibrio salexigens</name>
    <dbReference type="NCBI Taxonomy" id="526222"/>
    <lineage>
        <taxon>Bacteria</taxon>
        <taxon>Pseudomonadati</taxon>
        <taxon>Thermodesulfobacteriota</taxon>
        <taxon>Desulfovibrionia</taxon>
        <taxon>Desulfovibrionales</taxon>
        <taxon>Desulfovibrionaceae</taxon>
        <taxon>Maridesulfovibrio</taxon>
    </lineage>
</organism>
<protein>
    <submittedName>
        <fullName evidence="1">Uncharacterized protein</fullName>
    </submittedName>
</protein>
<name>C6BWJ7_MARSD</name>
<sequence length="120" mass="14260">MTMLQETDAYLRYEKSLLKKYPQAKRDIKRAKKKILRRPSRGVVYRGLNKIALRKIRVSIRILRISPRKGLRLFYLYSEKKNKAVPIFIFKKGRPQTEGQVMKLFSRAVTEVVAELKNRH</sequence>
<reference evidence="1 2" key="1">
    <citation type="submission" date="2009-06" db="EMBL/GenBank/DDBJ databases">
        <title>Complete sequence of Desulfovibrio salexigens DSM 2638.</title>
        <authorList>
            <consortium name="US DOE Joint Genome Institute"/>
            <person name="Lucas S."/>
            <person name="Copeland A."/>
            <person name="Lapidus A."/>
            <person name="Glavina del Rio T."/>
            <person name="Tice H."/>
            <person name="Bruce D."/>
            <person name="Goodwin L."/>
            <person name="Pitluck S."/>
            <person name="Munk A.C."/>
            <person name="Brettin T."/>
            <person name="Detter J.C."/>
            <person name="Han C."/>
            <person name="Tapia R."/>
            <person name="Larimer F."/>
            <person name="Land M."/>
            <person name="Hauser L."/>
            <person name="Kyrpides N."/>
            <person name="Anderson I."/>
            <person name="Wall J.D."/>
            <person name="Arkin A.P."/>
            <person name="Dehal P."/>
            <person name="Chivian D."/>
            <person name="Giles B."/>
            <person name="Hazen T.C."/>
        </authorList>
    </citation>
    <scope>NUCLEOTIDE SEQUENCE [LARGE SCALE GENOMIC DNA]</scope>
    <source>
        <strain evidence="2">ATCC 14822 / DSM 2638 / NCIMB 8403 / VKM B-1763</strain>
    </source>
</reference>
<keyword evidence="2" id="KW-1185">Reference proteome</keyword>
<dbReference type="Proteomes" id="UP000002601">
    <property type="component" value="Chromosome"/>
</dbReference>
<dbReference type="OrthoDB" id="9837886at2"/>
<dbReference type="EMBL" id="CP001649">
    <property type="protein sequence ID" value="ACS80277.1"/>
    <property type="molecule type" value="Genomic_DNA"/>
</dbReference>